<dbReference type="InterPro" id="IPR000276">
    <property type="entry name" value="GPCR_Rhodpsn"/>
</dbReference>
<reference evidence="12 13" key="1">
    <citation type="journal article" date="2008" name="Nature">
        <title>The Trichoplax genome and the nature of placozoans.</title>
        <authorList>
            <person name="Srivastava M."/>
            <person name="Begovic E."/>
            <person name="Chapman J."/>
            <person name="Putnam N.H."/>
            <person name="Hellsten U."/>
            <person name="Kawashima T."/>
            <person name="Kuo A."/>
            <person name="Mitros T."/>
            <person name="Salamov A."/>
            <person name="Carpenter M.L."/>
            <person name="Signorovitch A.Y."/>
            <person name="Moreno M.A."/>
            <person name="Kamm K."/>
            <person name="Grimwood J."/>
            <person name="Schmutz J."/>
            <person name="Shapiro H."/>
            <person name="Grigoriev I.V."/>
            <person name="Buss L.W."/>
            <person name="Schierwater B."/>
            <person name="Dellaporta S.L."/>
            <person name="Rokhsar D.S."/>
        </authorList>
    </citation>
    <scope>NUCLEOTIDE SEQUENCE [LARGE SCALE GENOMIC DNA]</scope>
    <source>
        <strain evidence="12 13">Grell-BS-1999</strain>
    </source>
</reference>
<feature type="transmembrane region" description="Helical" evidence="10">
    <location>
        <begin position="111"/>
        <end position="133"/>
    </location>
</feature>
<dbReference type="OMA" id="ASFLMIN"/>
<dbReference type="RefSeq" id="XP_002116403.1">
    <property type="nucleotide sequence ID" value="XM_002116367.1"/>
</dbReference>
<keyword evidence="8 9" id="KW-0807">Transducer</keyword>
<comment type="subcellular location">
    <subcellularLocation>
        <location evidence="1">Cell membrane</location>
        <topology evidence="1">Multi-pass membrane protein</topology>
    </subcellularLocation>
</comment>
<evidence type="ECO:0000256" key="6">
    <source>
        <dbReference type="ARBA" id="ARBA00023136"/>
    </source>
</evidence>
<dbReference type="PROSITE" id="PS50262">
    <property type="entry name" value="G_PROTEIN_RECEP_F1_2"/>
    <property type="match status" value="1"/>
</dbReference>
<evidence type="ECO:0000256" key="2">
    <source>
        <dbReference type="ARBA" id="ARBA00022475"/>
    </source>
</evidence>
<keyword evidence="4 10" id="KW-1133">Transmembrane helix</keyword>
<dbReference type="CTD" id="6757616"/>
<evidence type="ECO:0000256" key="10">
    <source>
        <dbReference type="SAM" id="Phobius"/>
    </source>
</evidence>
<dbReference type="InParanoid" id="B3S8B9"/>
<dbReference type="InterPro" id="IPR017452">
    <property type="entry name" value="GPCR_Rhodpsn_7TM"/>
</dbReference>
<dbReference type="Pfam" id="PF00001">
    <property type="entry name" value="7tm_1"/>
    <property type="match status" value="1"/>
</dbReference>
<evidence type="ECO:0000256" key="5">
    <source>
        <dbReference type="ARBA" id="ARBA00023040"/>
    </source>
</evidence>
<dbReference type="OrthoDB" id="5959645at2759"/>
<accession>B3S8B9</accession>
<dbReference type="GO" id="GO:0007602">
    <property type="term" value="P:phototransduction"/>
    <property type="evidence" value="ECO:0000318"/>
    <property type="project" value="GO_Central"/>
</dbReference>
<feature type="transmembrane region" description="Helical" evidence="10">
    <location>
        <begin position="200"/>
        <end position="224"/>
    </location>
</feature>
<dbReference type="HOGENOM" id="CLU_009579_3_3_1"/>
<feature type="transmembrane region" description="Helical" evidence="10">
    <location>
        <begin position="84"/>
        <end position="105"/>
    </location>
</feature>
<dbReference type="KEGG" id="tad:TRIADDRAFT_60482"/>
<dbReference type="GO" id="GO:0005886">
    <property type="term" value="C:plasma membrane"/>
    <property type="evidence" value="ECO:0000318"/>
    <property type="project" value="GO_Central"/>
</dbReference>
<dbReference type="PANTHER" id="PTHR22752">
    <property type="entry name" value="G PROTEIN-COUPLED RECEPTOR"/>
    <property type="match status" value="1"/>
</dbReference>
<feature type="transmembrane region" description="Helical" evidence="10">
    <location>
        <begin position="262"/>
        <end position="284"/>
    </location>
</feature>
<dbReference type="CDD" id="cd14967">
    <property type="entry name" value="7tmA_amine_R-like"/>
    <property type="match status" value="1"/>
</dbReference>
<gene>
    <name evidence="12" type="ORF">TRIADDRAFT_60482</name>
</gene>
<dbReference type="PANTHER" id="PTHR22752:SF2">
    <property type="entry name" value="G-PROTEIN COUPLED RECEPTORS FAMILY 1 PROFILE DOMAIN-CONTAINING PROTEIN"/>
    <property type="match status" value="1"/>
</dbReference>
<dbReference type="STRING" id="10228.B3S8B9"/>
<protein>
    <recommendedName>
        <fullName evidence="11">G-protein coupled receptors family 1 profile domain-containing protein</fullName>
    </recommendedName>
</protein>
<dbReference type="eggNOG" id="KOG3656">
    <property type="taxonomic scope" value="Eukaryota"/>
</dbReference>
<dbReference type="EMBL" id="DS985255">
    <property type="protein sequence ID" value="EDV21073.1"/>
    <property type="molecule type" value="Genomic_DNA"/>
</dbReference>
<feature type="transmembrane region" description="Helical" evidence="10">
    <location>
        <begin position="41"/>
        <end position="63"/>
    </location>
</feature>
<dbReference type="FunFam" id="1.20.1070.10:FF:001096">
    <property type="entry name" value="Alpha-1A adrenergic receptor"/>
    <property type="match status" value="1"/>
</dbReference>
<evidence type="ECO:0000256" key="3">
    <source>
        <dbReference type="ARBA" id="ARBA00022692"/>
    </source>
</evidence>
<keyword evidence="7 9" id="KW-0675">Receptor</keyword>
<evidence type="ECO:0000256" key="1">
    <source>
        <dbReference type="ARBA" id="ARBA00004651"/>
    </source>
</evidence>
<dbReference type="AlphaFoldDB" id="B3S8B9"/>
<dbReference type="GO" id="GO:0007186">
    <property type="term" value="P:G protein-coupled receptor signaling pathway"/>
    <property type="evidence" value="ECO:0000318"/>
    <property type="project" value="GO_Central"/>
</dbReference>
<dbReference type="SUPFAM" id="SSF81321">
    <property type="entry name" value="Family A G protein-coupled receptor-like"/>
    <property type="match status" value="1"/>
</dbReference>
<name>B3S8B9_TRIAD</name>
<evidence type="ECO:0000256" key="8">
    <source>
        <dbReference type="ARBA" id="ARBA00023224"/>
    </source>
</evidence>
<sequence length="347" mass="39760">MIHFESVVDESHNPNITIYNGSNHIPDENYEEITPLGITSLAIQISIVVLSVICNSLVIATIVGYRRLHNNTNYLVVNQCVVDFLFATLIIAVYPIQALLGYWPFIKEWCAIHYCLSIGLVMVSILNLCAISFDRYIAICHPYHHPRLMTKKSLIIILLFVWIQPLLISLLPIMLWRTHHDLPFGICSYDINRSLIQERVYLASFLMINYVIPAFIMLLLYSLIFRTACRQVHQINKQNMISSSSLSDSIRTHKTSDKDIKLVLLFLAIVGTLYICWTPLYTLMMISYFDVFYQPHIGTFVAIMLAFSNCAINPIIYSCSNAPIRKGLFKLVGIKVNIRSERYVTTV</sequence>
<evidence type="ECO:0000259" key="11">
    <source>
        <dbReference type="PROSITE" id="PS50262"/>
    </source>
</evidence>
<comment type="similarity">
    <text evidence="9">Belongs to the G-protein coupled receptor 1 family.</text>
</comment>
<evidence type="ECO:0000256" key="9">
    <source>
        <dbReference type="RuleBase" id="RU000688"/>
    </source>
</evidence>
<dbReference type="PRINTS" id="PR00237">
    <property type="entry name" value="GPCRRHODOPSN"/>
</dbReference>
<organism evidence="12 13">
    <name type="scientific">Trichoplax adhaerens</name>
    <name type="common">Trichoplax reptans</name>
    <dbReference type="NCBI Taxonomy" id="10228"/>
    <lineage>
        <taxon>Eukaryota</taxon>
        <taxon>Metazoa</taxon>
        <taxon>Placozoa</taxon>
        <taxon>Uniplacotomia</taxon>
        <taxon>Trichoplacea</taxon>
        <taxon>Trichoplacidae</taxon>
        <taxon>Trichoplax</taxon>
    </lineage>
</organism>
<keyword evidence="6 10" id="KW-0472">Membrane</keyword>
<keyword evidence="2" id="KW-1003">Cell membrane</keyword>
<keyword evidence="3 9" id="KW-0812">Transmembrane</keyword>
<dbReference type="PROSITE" id="PS00237">
    <property type="entry name" value="G_PROTEIN_RECEP_F1_1"/>
    <property type="match status" value="1"/>
</dbReference>
<evidence type="ECO:0000313" key="13">
    <source>
        <dbReference type="Proteomes" id="UP000009022"/>
    </source>
</evidence>
<dbReference type="GO" id="GO:0008020">
    <property type="term" value="F:G protein-coupled photoreceptor activity"/>
    <property type="evidence" value="ECO:0000318"/>
    <property type="project" value="GO_Central"/>
</dbReference>
<dbReference type="PhylomeDB" id="B3S8B9"/>
<dbReference type="GeneID" id="6757616"/>
<dbReference type="Proteomes" id="UP000009022">
    <property type="component" value="Unassembled WGS sequence"/>
</dbReference>
<keyword evidence="13" id="KW-1185">Reference proteome</keyword>
<keyword evidence="5 9" id="KW-0297">G-protein coupled receptor</keyword>
<dbReference type="GO" id="GO:0071482">
    <property type="term" value="P:cellular response to light stimulus"/>
    <property type="evidence" value="ECO:0000318"/>
    <property type="project" value="GO_Central"/>
</dbReference>
<evidence type="ECO:0000313" key="12">
    <source>
        <dbReference type="EMBL" id="EDV21073.1"/>
    </source>
</evidence>
<feature type="domain" description="G-protein coupled receptors family 1 profile" evidence="11">
    <location>
        <begin position="54"/>
        <end position="317"/>
    </location>
</feature>
<dbReference type="Gene3D" id="1.20.1070.10">
    <property type="entry name" value="Rhodopsin 7-helix transmembrane proteins"/>
    <property type="match status" value="1"/>
</dbReference>
<evidence type="ECO:0000256" key="7">
    <source>
        <dbReference type="ARBA" id="ARBA00023170"/>
    </source>
</evidence>
<dbReference type="FunCoup" id="B3S8B9">
    <property type="interactions" value="1051"/>
</dbReference>
<proteinExistence type="inferred from homology"/>
<feature type="transmembrane region" description="Helical" evidence="10">
    <location>
        <begin position="154"/>
        <end position="175"/>
    </location>
</feature>
<feature type="transmembrane region" description="Helical" evidence="10">
    <location>
        <begin position="296"/>
        <end position="316"/>
    </location>
</feature>
<evidence type="ECO:0000256" key="4">
    <source>
        <dbReference type="ARBA" id="ARBA00022989"/>
    </source>
</evidence>